<dbReference type="GeneID" id="115552463"/>
<keyword evidence="4" id="KW-0519">Myristate</keyword>
<comment type="similarity">
    <text evidence="8">Belongs to the CCDC69 family.</text>
</comment>
<dbReference type="GeneTree" id="ENSGT00950000183026"/>
<feature type="region of interest" description="Disordered" evidence="10">
    <location>
        <begin position="1"/>
        <end position="29"/>
    </location>
</feature>
<evidence type="ECO:0008006" key="13">
    <source>
        <dbReference type="Google" id="ProtNLM"/>
    </source>
</evidence>
<dbReference type="RefSeq" id="XP_030224468.1">
    <property type="nucleotide sequence ID" value="XM_030368608.1"/>
</dbReference>
<dbReference type="GO" id="GO:0005737">
    <property type="term" value="C:cytoplasm"/>
    <property type="evidence" value="ECO:0007669"/>
    <property type="project" value="TreeGrafter"/>
</dbReference>
<dbReference type="PANTHER" id="PTHR24200">
    <property type="entry name" value="TOUCAN, ISOFORM A"/>
    <property type="match status" value="1"/>
</dbReference>
<dbReference type="Ensembl" id="ENSGMOT00000013478.2">
    <property type="protein sequence ID" value="ENSGMOP00000013129.2"/>
    <property type="gene ID" value="ENSGMOG00000012259.2"/>
</dbReference>
<evidence type="ECO:0000256" key="9">
    <source>
        <dbReference type="SAM" id="Coils"/>
    </source>
</evidence>
<name>A0A8C4ZFV7_GADMO</name>
<evidence type="ECO:0000256" key="7">
    <source>
        <dbReference type="ARBA" id="ARBA00023288"/>
    </source>
</evidence>
<reference evidence="11" key="1">
    <citation type="submission" date="2025-08" db="UniProtKB">
        <authorList>
            <consortium name="Ensembl"/>
        </authorList>
    </citation>
    <scope>IDENTIFICATION</scope>
</reference>
<organism evidence="11 12">
    <name type="scientific">Gadus morhua</name>
    <name type="common">Atlantic cod</name>
    <dbReference type="NCBI Taxonomy" id="8049"/>
    <lineage>
        <taxon>Eukaryota</taxon>
        <taxon>Metazoa</taxon>
        <taxon>Chordata</taxon>
        <taxon>Craniata</taxon>
        <taxon>Vertebrata</taxon>
        <taxon>Euteleostomi</taxon>
        <taxon>Actinopterygii</taxon>
        <taxon>Neopterygii</taxon>
        <taxon>Teleostei</taxon>
        <taxon>Neoteleostei</taxon>
        <taxon>Acanthomorphata</taxon>
        <taxon>Zeiogadaria</taxon>
        <taxon>Gadariae</taxon>
        <taxon>Gadiformes</taxon>
        <taxon>Gadoidei</taxon>
        <taxon>Gadidae</taxon>
        <taxon>Gadus</taxon>
    </lineage>
</organism>
<evidence type="ECO:0000256" key="6">
    <source>
        <dbReference type="ARBA" id="ARBA00023212"/>
    </source>
</evidence>
<keyword evidence="5 9" id="KW-0175">Coiled coil</keyword>
<dbReference type="GO" id="GO:0030496">
    <property type="term" value="C:midbody"/>
    <property type="evidence" value="ECO:0007669"/>
    <property type="project" value="UniProtKB-SubCell"/>
</dbReference>
<dbReference type="Proteomes" id="UP000694546">
    <property type="component" value="Chromosome 10"/>
</dbReference>
<dbReference type="PANTHER" id="PTHR24200:SF6">
    <property type="entry name" value="COILED-COIL DOMAIN-CONTAINING PROTEIN 69"/>
    <property type="match status" value="1"/>
</dbReference>
<dbReference type="GO" id="GO:0005819">
    <property type="term" value="C:spindle"/>
    <property type="evidence" value="ECO:0007669"/>
    <property type="project" value="UniProtKB-SubCell"/>
</dbReference>
<dbReference type="InterPro" id="IPR051293">
    <property type="entry name" value="MTUS1/CCDC69"/>
</dbReference>
<keyword evidence="7" id="KW-0449">Lipoprotein</keyword>
<evidence type="ECO:0000256" key="2">
    <source>
        <dbReference type="ARBA" id="ARBA00004214"/>
    </source>
</evidence>
<evidence type="ECO:0000256" key="3">
    <source>
        <dbReference type="ARBA" id="ARBA00022490"/>
    </source>
</evidence>
<dbReference type="GO" id="GO:0005634">
    <property type="term" value="C:nucleus"/>
    <property type="evidence" value="ECO:0007669"/>
    <property type="project" value="TreeGrafter"/>
</dbReference>
<dbReference type="OrthoDB" id="10038993at2759"/>
<feature type="compositionally biased region" description="Basic residues" evidence="10">
    <location>
        <begin position="1"/>
        <end position="19"/>
    </location>
</feature>
<dbReference type="OMA" id="DSCPTIH"/>
<dbReference type="AlphaFoldDB" id="A0A8C4ZFV7"/>
<evidence type="ECO:0000256" key="5">
    <source>
        <dbReference type="ARBA" id="ARBA00023054"/>
    </source>
</evidence>
<accession>A0A8C4ZFV7</accession>
<keyword evidence="6" id="KW-0206">Cytoskeleton</keyword>
<keyword evidence="3" id="KW-0963">Cytoplasm</keyword>
<gene>
    <name evidence="11" type="primary">ccdc69</name>
</gene>
<reference evidence="11" key="2">
    <citation type="submission" date="2025-09" db="UniProtKB">
        <authorList>
            <consortium name="Ensembl"/>
        </authorList>
    </citation>
    <scope>IDENTIFICATION</scope>
</reference>
<sequence length="302" mass="34878">MGCAPSKKKSRSKKSHKEGKKYNDGVSGKVASDDVDVCVQKQLERFEWQLRILKQVLSANGAQERAELLKDHSHDELFAIIQNFTEKVCTETTADLSAVHDQRSKRRTEEHERAVEELQRQQQQEKNDLTESFQAAETLLKGQVETLTADLQVYNQLKKRVQASTFKKDLLRNIQAHGSPGAFWESEQESLLFVIEMKSERVEEQGKKLYQLQTLAEKNLSLEEQIIHNLQQNEDLRVRMDNYQSLIQQLSKEQNELKGALERQTGVNQKLSQEKEQLVFRLRHRDTCPSMHLPVMLAEVAP</sequence>
<evidence type="ECO:0000256" key="10">
    <source>
        <dbReference type="SAM" id="MobiDB-lite"/>
    </source>
</evidence>
<dbReference type="GO" id="GO:0008017">
    <property type="term" value="F:microtubule binding"/>
    <property type="evidence" value="ECO:0007669"/>
    <property type="project" value="TreeGrafter"/>
</dbReference>
<evidence type="ECO:0000256" key="8">
    <source>
        <dbReference type="ARBA" id="ARBA00038407"/>
    </source>
</evidence>
<protein>
    <recommendedName>
        <fullName evidence="13">Coiled-coil domain-containing protein 69</fullName>
    </recommendedName>
</protein>
<comment type="subcellular location">
    <subcellularLocation>
        <location evidence="1">Cytoplasm</location>
        <location evidence="1">Cytoskeleton</location>
        <location evidence="1">Spindle</location>
    </subcellularLocation>
    <subcellularLocation>
        <location evidence="2">Midbody</location>
    </subcellularLocation>
</comment>
<proteinExistence type="inferred from homology"/>
<feature type="region of interest" description="Disordered" evidence="10">
    <location>
        <begin position="100"/>
        <end position="127"/>
    </location>
</feature>
<keyword evidence="12" id="KW-1185">Reference proteome</keyword>
<evidence type="ECO:0000256" key="1">
    <source>
        <dbReference type="ARBA" id="ARBA00004186"/>
    </source>
</evidence>
<evidence type="ECO:0000313" key="11">
    <source>
        <dbReference type="Ensembl" id="ENSGMOP00000013129.2"/>
    </source>
</evidence>
<evidence type="ECO:0000256" key="4">
    <source>
        <dbReference type="ARBA" id="ARBA00022707"/>
    </source>
</evidence>
<evidence type="ECO:0000313" key="12">
    <source>
        <dbReference type="Proteomes" id="UP000694546"/>
    </source>
</evidence>
<feature type="coiled-coil region" evidence="9">
    <location>
        <begin position="233"/>
        <end position="263"/>
    </location>
</feature>